<gene>
    <name evidence="1" type="ORF">MA16_Dca007729</name>
</gene>
<reference evidence="1 2" key="1">
    <citation type="journal article" date="2016" name="Sci. Rep.">
        <title>The Dendrobium catenatum Lindl. genome sequence provides insights into polysaccharide synthase, floral development and adaptive evolution.</title>
        <authorList>
            <person name="Zhang G.Q."/>
            <person name="Xu Q."/>
            <person name="Bian C."/>
            <person name="Tsai W.C."/>
            <person name="Yeh C.M."/>
            <person name="Liu K.W."/>
            <person name="Yoshida K."/>
            <person name="Zhang L.S."/>
            <person name="Chang S.B."/>
            <person name="Chen F."/>
            <person name="Shi Y."/>
            <person name="Su Y.Y."/>
            <person name="Zhang Y.Q."/>
            <person name="Chen L.J."/>
            <person name="Yin Y."/>
            <person name="Lin M."/>
            <person name="Huang H."/>
            <person name="Deng H."/>
            <person name="Wang Z.W."/>
            <person name="Zhu S.L."/>
            <person name="Zhao X."/>
            <person name="Deng C."/>
            <person name="Niu S.C."/>
            <person name="Huang J."/>
            <person name="Wang M."/>
            <person name="Liu G.H."/>
            <person name="Yang H.J."/>
            <person name="Xiao X.J."/>
            <person name="Hsiao Y.Y."/>
            <person name="Wu W.L."/>
            <person name="Chen Y.Y."/>
            <person name="Mitsuda N."/>
            <person name="Ohme-Takagi M."/>
            <person name="Luo Y.B."/>
            <person name="Van de Peer Y."/>
            <person name="Liu Z.J."/>
        </authorList>
    </citation>
    <scope>NUCLEOTIDE SEQUENCE [LARGE SCALE GENOMIC DNA]</scope>
    <source>
        <tissue evidence="1">The whole plant</tissue>
    </source>
</reference>
<dbReference type="EMBL" id="KZ502144">
    <property type="protein sequence ID" value="PKU83058.1"/>
    <property type="molecule type" value="Genomic_DNA"/>
</dbReference>
<dbReference type="AlphaFoldDB" id="A0A2I0X559"/>
<name>A0A2I0X559_9ASPA</name>
<reference evidence="1 2" key="2">
    <citation type="journal article" date="2017" name="Nature">
        <title>The Apostasia genome and the evolution of orchids.</title>
        <authorList>
            <person name="Zhang G.Q."/>
            <person name="Liu K.W."/>
            <person name="Li Z."/>
            <person name="Lohaus R."/>
            <person name="Hsiao Y.Y."/>
            <person name="Niu S.C."/>
            <person name="Wang J.Y."/>
            <person name="Lin Y.C."/>
            <person name="Xu Q."/>
            <person name="Chen L.J."/>
            <person name="Yoshida K."/>
            <person name="Fujiwara S."/>
            <person name="Wang Z.W."/>
            <person name="Zhang Y.Q."/>
            <person name="Mitsuda N."/>
            <person name="Wang M."/>
            <person name="Liu G.H."/>
            <person name="Pecoraro L."/>
            <person name="Huang H.X."/>
            <person name="Xiao X.J."/>
            <person name="Lin M."/>
            <person name="Wu X.Y."/>
            <person name="Wu W.L."/>
            <person name="Chen Y.Y."/>
            <person name="Chang S.B."/>
            <person name="Sakamoto S."/>
            <person name="Ohme-Takagi M."/>
            <person name="Yagi M."/>
            <person name="Zeng S.J."/>
            <person name="Shen C.Y."/>
            <person name="Yeh C.M."/>
            <person name="Luo Y.B."/>
            <person name="Tsai W.C."/>
            <person name="Van de Peer Y."/>
            <person name="Liu Z.J."/>
        </authorList>
    </citation>
    <scope>NUCLEOTIDE SEQUENCE [LARGE SCALE GENOMIC DNA]</scope>
    <source>
        <tissue evidence="1">The whole plant</tissue>
    </source>
</reference>
<sequence length="65" mass="7244">MVISLTYHLSFPLRPSSCIQGNLVQGKIRVPMTHFAKELQCLGPITNQQRKWNKKGGGDDSHGSH</sequence>
<keyword evidence="2" id="KW-1185">Reference proteome</keyword>
<proteinExistence type="predicted"/>
<organism evidence="1 2">
    <name type="scientific">Dendrobium catenatum</name>
    <dbReference type="NCBI Taxonomy" id="906689"/>
    <lineage>
        <taxon>Eukaryota</taxon>
        <taxon>Viridiplantae</taxon>
        <taxon>Streptophyta</taxon>
        <taxon>Embryophyta</taxon>
        <taxon>Tracheophyta</taxon>
        <taxon>Spermatophyta</taxon>
        <taxon>Magnoliopsida</taxon>
        <taxon>Liliopsida</taxon>
        <taxon>Asparagales</taxon>
        <taxon>Orchidaceae</taxon>
        <taxon>Epidendroideae</taxon>
        <taxon>Malaxideae</taxon>
        <taxon>Dendrobiinae</taxon>
        <taxon>Dendrobium</taxon>
    </lineage>
</organism>
<protein>
    <submittedName>
        <fullName evidence="1">Uncharacterized protein</fullName>
    </submittedName>
</protein>
<dbReference type="Proteomes" id="UP000233837">
    <property type="component" value="Unassembled WGS sequence"/>
</dbReference>
<evidence type="ECO:0000313" key="1">
    <source>
        <dbReference type="EMBL" id="PKU83058.1"/>
    </source>
</evidence>
<accession>A0A2I0X559</accession>
<evidence type="ECO:0000313" key="2">
    <source>
        <dbReference type="Proteomes" id="UP000233837"/>
    </source>
</evidence>